<dbReference type="PANTHER" id="PTHR34406">
    <property type="entry name" value="PROTEIN YCEI"/>
    <property type="match status" value="1"/>
</dbReference>
<evidence type="ECO:0000256" key="1">
    <source>
        <dbReference type="SAM" id="SignalP"/>
    </source>
</evidence>
<dbReference type="Proteomes" id="UP000318585">
    <property type="component" value="Unassembled WGS sequence"/>
</dbReference>
<dbReference type="PANTHER" id="PTHR34406:SF1">
    <property type="entry name" value="PROTEIN YCEI"/>
    <property type="match status" value="1"/>
</dbReference>
<gene>
    <name evidence="3" type="ORF">FNW17_14095</name>
</gene>
<evidence type="ECO:0000313" key="4">
    <source>
        <dbReference type="Proteomes" id="UP000318585"/>
    </source>
</evidence>
<feature type="signal peptide" evidence="1">
    <location>
        <begin position="1"/>
        <end position="22"/>
    </location>
</feature>
<dbReference type="RefSeq" id="WP_144071980.1">
    <property type="nucleotide sequence ID" value="NZ_VJZR01000016.1"/>
</dbReference>
<keyword evidence="1" id="KW-0732">Signal</keyword>
<evidence type="ECO:0000259" key="2">
    <source>
        <dbReference type="SMART" id="SM00867"/>
    </source>
</evidence>
<keyword evidence="4" id="KW-1185">Reference proteome</keyword>
<name>A0A553C754_9FLAO</name>
<reference evidence="3 4" key="1">
    <citation type="submission" date="2019-07" db="EMBL/GenBank/DDBJ databases">
        <title>Novel species of Flavobacterium.</title>
        <authorList>
            <person name="Liu Q."/>
            <person name="Xin Y.-H."/>
        </authorList>
    </citation>
    <scope>NUCLEOTIDE SEQUENCE [LARGE SCALE GENOMIC DNA]</scope>
    <source>
        <strain evidence="3 4">LB3P56</strain>
    </source>
</reference>
<organism evidence="3 4">
    <name type="scientific">Flavobacterium franklandianum</name>
    <dbReference type="NCBI Taxonomy" id="2594430"/>
    <lineage>
        <taxon>Bacteria</taxon>
        <taxon>Pseudomonadati</taxon>
        <taxon>Bacteroidota</taxon>
        <taxon>Flavobacteriia</taxon>
        <taxon>Flavobacteriales</taxon>
        <taxon>Flavobacteriaceae</taxon>
        <taxon>Flavobacterium</taxon>
    </lineage>
</organism>
<dbReference type="OrthoDB" id="951410at2"/>
<dbReference type="InterPro" id="IPR036761">
    <property type="entry name" value="TTHA0802/YceI-like_sf"/>
</dbReference>
<accession>A0A553C754</accession>
<dbReference type="Pfam" id="PF04264">
    <property type="entry name" value="YceI"/>
    <property type="match status" value="1"/>
</dbReference>
<dbReference type="Gene3D" id="2.40.128.110">
    <property type="entry name" value="Lipid/polyisoprenoid-binding, YceI-like"/>
    <property type="match status" value="1"/>
</dbReference>
<dbReference type="SMART" id="SM00867">
    <property type="entry name" value="YceI"/>
    <property type="match status" value="1"/>
</dbReference>
<dbReference type="InterPro" id="IPR007372">
    <property type="entry name" value="Lipid/polyisoprenoid-bd_YceI"/>
</dbReference>
<proteinExistence type="predicted"/>
<feature type="chain" id="PRO_5021966578" evidence="1">
    <location>
        <begin position="23"/>
        <end position="188"/>
    </location>
</feature>
<feature type="domain" description="Lipid/polyisoprenoid-binding YceI-like" evidence="2">
    <location>
        <begin position="24"/>
        <end position="187"/>
    </location>
</feature>
<dbReference type="EMBL" id="VJZR01000016">
    <property type="protein sequence ID" value="TRX16242.1"/>
    <property type="molecule type" value="Genomic_DNA"/>
</dbReference>
<comment type="caution">
    <text evidence="3">The sequence shown here is derived from an EMBL/GenBank/DDBJ whole genome shotgun (WGS) entry which is preliminary data.</text>
</comment>
<sequence>MKNLKSIALALVVVLSTTAVFAQTKNINTTTSTIEWVGKKVTGQHNGTVNLKDGALIFKGKKLTGGIFTVDMTSLTATDLTGEYQGKLNGHLKADDFFGTEKFPTAKLIFKKIVTKSANVYSVTADLTIKGITKPITFDLTVNGNTATTAFNVDRTKYDIKYGSKSFFESIGDKAIYDEFELKITLKF</sequence>
<dbReference type="SUPFAM" id="SSF101874">
    <property type="entry name" value="YceI-like"/>
    <property type="match status" value="1"/>
</dbReference>
<protein>
    <submittedName>
        <fullName evidence="3">YceI family protein</fullName>
    </submittedName>
</protein>
<evidence type="ECO:0000313" key="3">
    <source>
        <dbReference type="EMBL" id="TRX16242.1"/>
    </source>
</evidence>
<dbReference type="AlphaFoldDB" id="A0A553C754"/>